<evidence type="ECO:0008006" key="4">
    <source>
        <dbReference type="Google" id="ProtNLM"/>
    </source>
</evidence>
<dbReference type="KEGG" id="sng:SNE_A05830"/>
<dbReference type="Proteomes" id="UP000000496">
    <property type="component" value="Chromosome gsn.131"/>
</dbReference>
<protein>
    <recommendedName>
        <fullName evidence="4">DUF2490 domain-containing protein</fullName>
    </recommendedName>
</protein>
<dbReference type="EMBL" id="FR872582">
    <property type="protein sequence ID" value="CCB88460.1"/>
    <property type="molecule type" value="Genomic_DNA"/>
</dbReference>
<dbReference type="STRING" id="331113.SNE_A05830"/>
<gene>
    <name evidence="2" type="ordered locus">SNE_A05830</name>
</gene>
<evidence type="ECO:0000313" key="3">
    <source>
        <dbReference type="Proteomes" id="UP000000496"/>
    </source>
</evidence>
<name>F8L6V8_SIMNZ</name>
<sequence length="219" mass="26335">MKKKFLIFFLFPISLFATVGENGDFQIWNENIVHFKIDPRVTLAVSNEYRWGDNGRKLFYKHLQPTLACEINSYITLKPGYRTIWLRASKGWAIFYDPFFECILHLLQSQHVEISNRNRITYSITPNKLGGKNAWQYRNRIHIYIPIKVRSYRFKLMLGDEVFFREGRGFSQNRAIAGFVFPRSERADFEFFYVYRNLKTRAHQWIYHNVLRLSANFYF</sequence>
<dbReference type="OrthoDB" id="5381041at2"/>
<dbReference type="Pfam" id="PF10677">
    <property type="entry name" value="DUF2490"/>
    <property type="match status" value="1"/>
</dbReference>
<keyword evidence="1" id="KW-0732">Signal</keyword>
<proteinExistence type="predicted"/>
<keyword evidence="3" id="KW-1185">Reference proteome</keyword>
<evidence type="ECO:0000256" key="1">
    <source>
        <dbReference type="SAM" id="SignalP"/>
    </source>
</evidence>
<dbReference type="InterPro" id="IPR019619">
    <property type="entry name" value="DUF2490"/>
</dbReference>
<feature type="signal peptide" evidence="1">
    <location>
        <begin position="1"/>
        <end position="19"/>
    </location>
</feature>
<reference evidence="2 3" key="2">
    <citation type="journal article" date="2011" name="Mol. Biol. Evol.">
        <title>Unity in variety--the pan-genome of the Chlamydiae.</title>
        <authorList>
            <person name="Collingro A."/>
            <person name="Tischler P."/>
            <person name="Weinmaier T."/>
            <person name="Penz T."/>
            <person name="Heinz E."/>
            <person name="Brunham R.C."/>
            <person name="Read T.D."/>
            <person name="Bavoil P.M."/>
            <person name="Sachse K."/>
            <person name="Kahane S."/>
            <person name="Friedman M.G."/>
            <person name="Rattei T."/>
            <person name="Myers G.S."/>
            <person name="Horn M."/>
        </authorList>
    </citation>
    <scope>NUCLEOTIDE SEQUENCE [LARGE SCALE GENOMIC DNA]</scope>
    <source>
        <strain evidence="3">ATCC VR-1471 / Z</strain>
    </source>
</reference>
<evidence type="ECO:0000313" key="2">
    <source>
        <dbReference type="EMBL" id="CCB88460.1"/>
    </source>
</evidence>
<dbReference type="HOGENOM" id="CLU_1260736_0_0_0"/>
<dbReference type="RefSeq" id="WP_013942927.1">
    <property type="nucleotide sequence ID" value="NC_015713.1"/>
</dbReference>
<feature type="chain" id="PRO_5003374150" description="DUF2490 domain-containing protein" evidence="1">
    <location>
        <begin position="20"/>
        <end position="219"/>
    </location>
</feature>
<dbReference type="AlphaFoldDB" id="F8L6V8"/>
<organism evidence="2 3">
    <name type="scientific">Simkania negevensis (strain ATCC VR-1471 / DSM 27360 / Z)</name>
    <dbReference type="NCBI Taxonomy" id="331113"/>
    <lineage>
        <taxon>Bacteria</taxon>
        <taxon>Pseudomonadati</taxon>
        <taxon>Chlamydiota</taxon>
        <taxon>Chlamydiia</taxon>
        <taxon>Parachlamydiales</taxon>
        <taxon>Simkaniaceae</taxon>
        <taxon>Simkania</taxon>
    </lineage>
</organism>
<accession>F8L6V8</accession>
<reference key="1">
    <citation type="journal article" date="2011" name="Mol. Biol. Evol.">
        <title>Unity in variety -- the pan-genome of the Chlamydiae.</title>
        <authorList>
            <person name="Collingro A."/>
            <person name="Tischler P."/>
            <person name="Weinmaier T."/>
            <person name="Penz T."/>
            <person name="Heinz E."/>
            <person name="Brunham R.C."/>
            <person name="Read T.D."/>
            <person name="Bavoil P.M."/>
            <person name="Sachse K."/>
            <person name="Kahane S."/>
            <person name="Friedman M.G."/>
            <person name="Rattei T."/>
            <person name="Myers G.S.A."/>
            <person name="Horn M."/>
        </authorList>
    </citation>
    <scope>NUCLEOTIDE SEQUENCE</scope>
    <source>
        <strain>Z</strain>
    </source>
</reference>